<evidence type="ECO:0000256" key="1">
    <source>
        <dbReference type="SAM" id="Coils"/>
    </source>
</evidence>
<reference evidence="2" key="1">
    <citation type="journal article" date="2015" name="Nature">
        <title>Complex archaea that bridge the gap between prokaryotes and eukaryotes.</title>
        <authorList>
            <person name="Spang A."/>
            <person name="Saw J.H."/>
            <person name="Jorgensen S.L."/>
            <person name="Zaremba-Niedzwiedzka K."/>
            <person name="Martijn J."/>
            <person name="Lind A.E."/>
            <person name="van Eijk R."/>
            <person name="Schleper C."/>
            <person name="Guy L."/>
            <person name="Ettema T.J."/>
        </authorList>
    </citation>
    <scope>NUCLEOTIDE SEQUENCE</scope>
</reference>
<proteinExistence type="predicted"/>
<name>A0A0F9VSD2_9ZZZZ</name>
<gene>
    <name evidence="2" type="ORF">LCGC14_0448690</name>
</gene>
<evidence type="ECO:0000313" key="2">
    <source>
        <dbReference type="EMBL" id="KKN68678.1"/>
    </source>
</evidence>
<comment type="caution">
    <text evidence="2">The sequence shown here is derived from an EMBL/GenBank/DDBJ whole genome shotgun (WGS) entry which is preliminary data.</text>
</comment>
<feature type="coiled-coil region" evidence="1">
    <location>
        <begin position="381"/>
        <end position="418"/>
    </location>
</feature>
<dbReference type="AlphaFoldDB" id="A0A0F9VSD2"/>
<protein>
    <submittedName>
        <fullName evidence="2">Uncharacterized protein</fullName>
    </submittedName>
</protein>
<dbReference type="EMBL" id="LAZR01000442">
    <property type="protein sequence ID" value="KKN68678.1"/>
    <property type="molecule type" value="Genomic_DNA"/>
</dbReference>
<organism evidence="2">
    <name type="scientific">marine sediment metagenome</name>
    <dbReference type="NCBI Taxonomy" id="412755"/>
    <lineage>
        <taxon>unclassified sequences</taxon>
        <taxon>metagenomes</taxon>
        <taxon>ecological metagenomes</taxon>
    </lineage>
</organism>
<accession>A0A0F9VSD2</accession>
<feature type="coiled-coil region" evidence="1">
    <location>
        <begin position="504"/>
        <end position="721"/>
    </location>
</feature>
<sequence length="876" mass="96101">MVQDSGADSLQLNIVIETIAKLQAIEQTSAKLQALSQVTGRARNVLGQYTKETIASAEATRQTQGALSEILSKGFSPRFIGSVQGVNSALLTAGKTFQTYTKQAQAGNAISEETANKFSQLSQRMVAIGVTGQATIATFDVLSNQLAKIQPRTEAGKAGVRALGNELGILRLQFIEAGNAAEQRFNKPLSQSQKAGQGLLLSFSISQLAAGRLSQAMFGLGFAILFTGTKFLNLTTVSVALGAALTSLVLDKIIASFQKGASVIERVSEQVTRFTNAIAEAKGETALYAEEVVRLVQGGDSLVIGLQPQIDKFREIEQLLKDLTVASQRFQREGVTQRTIEETLQQGISPRLALVPEAIENTASRLSEARTNLDAILSAINDVAKEKIDEFQQQFRDQEELELALAPLEETKKQLDEQFDLVSANAKSLNDFLSDIVRTDLDNQITARREALQAELDAIRDGQRAQTQVLRDALGEQTRGIQDAFDERISLIRDRLDDQLDAIRDNAAAEIDANKEKIDILEAQDRKLTSILSDLESERASIRAAILGAEAELAELEAAAAQQGVSATEEKTIIRARLAGLEEQERAINKTMSAQEKEREGLQGLIKSLEDVINAIKDVRDKAIDAAKDETKEREKQARRAADTEIRQAQRVTENKIVAINDAVRASSRAATKRANDDIKEARRSADAQIEEINRVRDTQIDAARDAREAELDILDVLEEQQRERINTAQFLRDSIIPLLQTMAQIVIPFTGGSLDQLLAQRKAFQRAFILSIFPNADSEFLSSLGLGFQFGGVVPGPRGKPQLAVVHGEEEVLTPGQRRQRALPSPDSSRSIIFQIENFYVNKPSDIAKLERALSKQTGNQVRLTSRSRRFIIGR</sequence>
<keyword evidence="1" id="KW-0175">Coiled coil</keyword>